<dbReference type="Proteomes" id="UP000242450">
    <property type="component" value="Chromosome 2"/>
</dbReference>
<dbReference type="PANTHER" id="PTHR47958">
    <property type="entry name" value="ATP-DEPENDENT RNA HELICASE DBP3"/>
    <property type="match status" value="1"/>
</dbReference>
<proteinExistence type="predicted"/>
<dbReference type="OrthoDB" id="10265785at2759"/>
<reference evidence="1 2" key="1">
    <citation type="journal article" date="2018" name="Mol. Genet. Genomics">
        <title>The red deer Cervus elaphus genome CerEla1.0: sequencing, annotating, genes, and chromosomes.</title>
        <authorList>
            <person name="Bana N.A."/>
            <person name="Nyiri A."/>
            <person name="Nagy J."/>
            <person name="Frank K."/>
            <person name="Nagy T."/>
            <person name="Steger V."/>
            <person name="Schiller M."/>
            <person name="Lakatos P."/>
            <person name="Sugar L."/>
            <person name="Horn P."/>
            <person name="Barta E."/>
            <person name="Orosz L."/>
        </authorList>
    </citation>
    <scope>NUCLEOTIDE SEQUENCE [LARGE SCALE GENOMIC DNA]</scope>
    <source>
        <strain evidence="1">Hungarian</strain>
    </source>
</reference>
<comment type="caution">
    <text evidence="1">The sequence shown here is derived from an EMBL/GenBank/DDBJ whole genome shotgun (WGS) entry which is preliminary data.</text>
</comment>
<name>A0A212DGT6_CEREH</name>
<dbReference type="AlphaFoldDB" id="A0A212DGT6"/>
<gene>
    <name evidence="1" type="ORF">Celaphus_00013497</name>
</gene>
<dbReference type="EMBL" id="MKHE01000002">
    <property type="protein sequence ID" value="OWK17364.1"/>
    <property type="molecule type" value="Genomic_DNA"/>
</dbReference>
<evidence type="ECO:0000313" key="2">
    <source>
        <dbReference type="Proteomes" id="UP000242450"/>
    </source>
</evidence>
<sequence length="251" mass="28442">MASLFWGGDAGAAESERLNGHVTATEPGRASGWELEQHSGGQLDLAANSLLNKLIRQSLVESSHRVEVLQKDPSSPLYSVKTFEELRLALPSKCQMLLFSATFEDSVWQFAERIIPDPNVIKLRKEELTLNNIRQYYVLCENRKDKYQALCNIYGGITIGQAIIFCQTRRNAKWLTVEMMQDGHQVSLLSGELTITIVVNFDLPVNQAEEPDYETYLHRIGRTGRFGKKGLAFNMIEVDKLPLLKKIQDHF</sequence>
<keyword evidence="2" id="KW-1185">Reference proteome</keyword>
<dbReference type="InterPro" id="IPR027417">
    <property type="entry name" value="P-loop_NTPase"/>
</dbReference>
<evidence type="ECO:0000313" key="1">
    <source>
        <dbReference type="EMBL" id="OWK17364.1"/>
    </source>
</evidence>
<dbReference type="SUPFAM" id="SSF52540">
    <property type="entry name" value="P-loop containing nucleoside triphosphate hydrolases"/>
    <property type="match status" value="1"/>
</dbReference>
<protein>
    <submittedName>
        <fullName evidence="1">DDX25</fullName>
    </submittedName>
</protein>
<dbReference type="CDD" id="cd18787">
    <property type="entry name" value="SF2_C_DEAD"/>
    <property type="match status" value="1"/>
</dbReference>
<accession>A0A212DGT6</accession>
<dbReference type="Gene3D" id="3.40.50.300">
    <property type="entry name" value="P-loop containing nucleotide triphosphate hydrolases"/>
    <property type="match status" value="3"/>
</dbReference>
<dbReference type="Gene3D" id="6.10.250.2170">
    <property type="match status" value="1"/>
</dbReference>
<organism evidence="1 2">
    <name type="scientific">Cervus elaphus hippelaphus</name>
    <name type="common">European red deer</name>
    <dbReference type="NCBI Taxonomy" id="46360"/>
    <lineage>
        <taxon>Eukaryota</taxon>
        <taxon>Metazoa</taxon>
        <taxon>Chordata</taxon>
        <taxon>Craniata</taxon>
        <taxon>Vertebrata</taxon>
        <taxon>Euteleostomi</taxon>
        <taxon>Mammalia</taxon>
        <taxon>Eutheria</taxon>
        <taxon>Laurasiatheria</taxon>
        <taxon>Artiodactyla</taxon>
        <taxon>Ruminantia</taxon>
        <taxon>Pecora</taxon>
        <taxon>Cervidae</taxon>
        <taxon>Cervinae</taxon>
        <taxon>Cervus</taxon>
    </lineage>
</organism>
<feature type="non-terminal residue" evidence="1">
    <location>
        <position position="251"/>
    </location>
</feature>